<accession>A0A167PIB0</accession>
<gene>
    <name evidence="2" type="ORF">CALVIDRAFT_561765</name>
</gene>
<dbReference type="Pfam" id="PF00106">
    <property type="entry name" value="adh_short"/>
    <property type="match status" value="1"/>
</dbReference>
<dbReference type="PRINTS" id="PR00081">
    <property type="entry name" value="GDHRDH"/>
</dbReference>
<proteinExistence type="predicted"/>
<evidence type="ECO:0000256" key="1">
    <source>
        <dbReference type="ARBA" id="ARBA00023002"/>
    </source>
</evidence>
<reference evidence="2 3" key="1">
    <citation type="journal article" date="2016" name="Mol. Biol. Evol.">
        <title>Comparative Genomics of Early-Diverging Mushroom-Forming Fungi Provides Insights into the Origins of Lignocellulose Decay Capabilities.</title>
        <authorList>
            <person name="Nagy L.G."/>
            <person name="Riley R."/>
            <person name="Tritt A."/>
            <person name="Adam C."/>
            <person name="Daum C."/>
            <person name="Floudas D."/>
            <person name="Sun H."/>
            <person name="Yadav J.S."/>
            <person name="Pangilinan J."/>
            <person name="Larsson K.H."/>
            <person name="Matsuura K."/>
            <person name="Barry K."/>
            <person name="Labutti K."/>
            <person name="Kuo R."/>
            <person name="Ohm R.A."/>
            <person name="Bhattacharya S.S."/>
            <person name="Shirouzu T."/>
            <person name="Yoshinaga Y."/>
            <person name="Martin F.M."/>
            <person name="Grigoriev I.V."/>
            <person name="Hibbett D.S."/>
        </authorList>
    </citation>
    <scope>NUCLEOTIDE SEQUENCE [LARGE SCALE GENOMIC DNA]</scope>
    <source>
        <strain evidence="2 3">TUFC12733</strain>
    </source>
</reference>
<sequence>MSATFSEFLWTQLVPLPSVKSFARPLTGRTVLLTGGNVGLGLEAAKHLAALGPARLIITSRSSARGADALVQISAAGKGKVGKVECWEVNLAVFDSVKALVDRFAKQGGGKLDLLVLNAGVAGGVWNETPEGWEEMLQVNHLSTALLAIRFLPFLLAADAQPPTPRVVIVSSGVHHWVPDMPEVEAPSMLRKLNDKEYCEKEGKVRFRYPVTKLLNVLFTIALSSRLPSTTSLSINTVNPGFCHSQLARNARSWRFWLQKQLLARSTEAGSRTLVHAAVGRDIDGKSGLYVEHCRVGEPSEWVRSERGKEVGAKLWTDTIEELTLVDPEVPRIVKQYLA</sequence>
<dbReference type="Proteomes" id="UP000076738">
    <property type="component" value="Unassembled WGS sequence"/>
</dbReference>
<evidence type="ECO:0000313" key="2">
    <source>
        <dbReference type="EMBL" id="KZO98824.1"/>
    </source>
</evidence>
<keyword evidence="3" id="KW-1185">Reference proteome</keyword>
<keyword evidence="1" id="KW-0560">Oxidoreductase</keyword>
<organism evidence="2 3">
    <name type="scientific">Calocera viscosa (strain TUFC12733)</name>
    <dbReference type="NCBI Taxonomy" id="1330018"/>
    <lineage>
        <taxon>Eukaryota</taxon>
        <taxon>Fungi</taxon>
        <taxon>Dikarya</taxon>
        <taxon>Basidiomycota</taxon>
        <taxon>Agaricomycotina</taxon>
        <taxon>Dacrymycetes</taxon>
        <taxon>Dacrymycetales</taxon>
        <taxon>Dacrymycetaceae</taxon>
        <taxon>Calocera</taxon>
    </lineage>
</organism>
<dbReference type="PANTHER" id="PTHR43157:SF31">
    <property type="entry name" value="PHOSPHATIDYLINOSITOL-GLYCAN BIOSYNTHESIS CLASS F PROTEIN"/>
    <property type="match status" value="1"/>
</dbReference>
<dbReference type="GO" id="GO:0016491">
    <property type="term" value="F:oxidoreductase activity"/>
    <property type="evidence" value="ECO:0007669"/>
    <property type="project" value="UniProtKB-KW"/>
</dbReference>
<dbReference type="EMBL" id="KV417274">
    <property type="protein sequence ID" value="KZO98824.1"/>
    <property type="molecule type" value="Genomic_DNA"/>
</dbReference>
<evidence type="ECO:0000313" key="3">
    <source>
        <dbReference type="Proteomes" id="UP000076738"/>
    </source>
</evidence>
<dbReference type="AlphaFoldDB" id="A0A167PIB0"/>
<protein>
    <submittedName>
        <fullName evidence="2">NAD(P)-binding protein</fullName>
    </submittedName>
</protein>
<dbReference type="PANTHER" id="PTHR43157">
    <property type="entry name" value="PHOSPHATIDYLINOSITOL-GLYCAN BIOSYNTHESIS CLASS F PROTEIN-RELATED"/>
    <property type="match status" value="1"/>
</dbReference>
<dbReference type="InterPro" id="IPR036291">
    <property type="entry name" value="NAD(P)-bd_dom_sf"/>
</dbReference>
<dbReference type="STRING" id="1330018.A0A167PIB0"/>
<name>A0A167PIB0_CALVF</name>
<dbReference type="OrthoDB" id="542013at2759"/>
<dbReference type="Gene3D" id="3.40.50.720">
    <property type="entry name" value="NAD(P)-binding Rossmann-like Domain"/>
    <property type="match status" value="1"/>
</dbReference>
<dbReference type="InterPro" id="IPR002347">
    <property type="entry name" value="SDR_fam"/>
</dbReference>
<dbReference type="SUPFAM" id="SSF51735">
    <property type="entry name" value="NAD(P)-binding Rossmann-fold domains"/>
    <property type="match status" value="1"/>
</dbReference>